<dbReference type="PANTHER" id="PTHR43540:SF1">
    <property type="entry name" value="ISOCHORISMATASE HYDROLASE"/>
    <property type="match status" value="1"/>
</dbReference>
<evidence type="ECO:0000313" key="3">
    <source>
        <dbReference type="EMBL" id="GHF97276.1"/>
    </source>
</evidence>
<name>A0ABQ3K4B1_9DEIO</name>
<feature type="domain" description="Isochorismatase-like" evidence="2">
    <location>
        <begin position="9"/>
        <end position="182"/>
    </location>
</feature>
<comment type="caution">
    <text evidence="3">The sequence shown here is derived from an EMBL/GenBank/DDBJ whole genome shotgun (WGS) entry which is preliminary data.</text>
</comment>
<dbReference type="CDD" id="cd01014">
    <property type="entry name" value="nicotinamidase_related"/>
    <property type="match status" value="1"/>
</dbReference>
<keyword evidence="4" id="KW-1185">Reference proteome</keyword>
<dbReference type="PANTHER" id="PTHR43540">
    <property type="entry name" value="PEROXYUREIDOACRYLATE/UREIDOACRYLATE AMIDOHYDROLASE-RELATED"/>
    <property type="match status" value="1"/>
</dbReference>
<evidence type="ECO:0000259" key="2">
    <source>
        <dbReference type="Pfam" id="PF00857"/>
    </source>
</evidence>
<protein>
    <submittedName>
        <fullName evidence="3">Isochorismatase family protein YrdC</fullName>
    </submittedName>
</protein>
<dbReference type="EMBL" id="BNAL01000005">
    <property type="protein sequence ID" value="GHF97276.1"/>
    <property type="molecule type" value="Genomic_DNA"/>
</dbReference>
<keyword evidence="1" id="KW-0378">Hydrolase</keyword>
<reference evidence="4" key="1">
    <citation type="journal article" date="2019" name="Int. J. Syst. Evol. Microbiol.">
        <title>The Global Catalogue of Microorganisms (GCM) 10K type strain sequencing project: providing services to taxonomists for standard genome sequencing and annotation.</title>
        <authorList>
            <consortium name="The Broad Institute Genomics Platform"/>
            <consortium name="The Broad Institute Genome Sequencing Center for Infectious Disease"/>
            <person name="Wu L."/>
            <person name="Ma J."/>
        </authorList>
    </citation>
    <scope>NUCLEOTIDE SEQUENCE [LARGE SCALE GENOMIC DNA]</scope>
    <source>
        <strain evidence="4">CGMCC 1.18439</strain>
    </source>
</reference>
<evidence type="ECO:0000256" key="1">
    <source>
        <dbReference type="ARBA" id="ARBA00022801"/>
    </source>
</evidence>
<dbReference type="Pfam" id="PF00857">
    <property type="entry name" value="Isochorismatase"/>
    <property type="match status" value="1"/>
</dbReference>
<dbReference type="InterPro" id="IPR036380">
    <property type="entry name" value="Isochorismatase-like_sf"/>
</dbReference>
<dbReference type="Proteomes" id="UP000632154">
    <property type="component" value="Unassembled WGS sequence"/>
</dbReference>
<dbReference type="InterPro" id="IPR050272">
    <property type="entry name" value="Isochorismatase-like_hydrls"/>
</dbReference>
<dbReference type="InterPro" id="IPR000868">
    <property type="entry name" value="Isochorismatase-like_dom"/>
</dbReference>
<gene>
    <name evidence="3" type="primary">yrdC</name>
    <name evidence="3" type="ORF">GCM10017783_06390</name>
</gene>
<dbReference type="SUPFAM" id="SSF52499">
    <property type="entry name" value="Isochorismatase-like hydrolases"/>
    <property type="match status" value="1"/>
</dbReference>
<dbReference type="Gene3D" id="3.40.50.850">
    <property type="entry name" value="Isochorismatase-like"/>
    <property type="match status" value="1"/>
</dbReference>
<accession>A0ABQ3K4B1</accession>
<proteinExistence type="predicted"/>
<sequence>MTLQPDQHTALLLVDIQEGFRSVQWGQRNNPQAEAQAARLLARWRERGWPVIHIQHLSNEPDSPLKKGSAGAAFQAAVQPLPGETVLTKSVNSAFIGTGLEELLHDQGLTGLVIAGLTTDHCVSTTTRMAGNLGFQTWLVGDATATFGKVDAQGRAFDAETLHQAHLASLHGEFARVVQTEELLRD</sequence>
<dbReference type="RefSeq" id="WP_189642237.1">
    <property type="nucleotide sequence ID" value="NZ_BNAL01000005.1"/>
</dbReference>
<evidence type="ECO:0000313" key="4">
    <source>
        <dbReference type="Proteomes" id="UP000632154"/>
    </source>
</evidence>
<organism evidence="3 4">
    <name type="scientific">Deinococcus piscis</name>
    <dbReference type="NCBI Taxonomy" id="394230"/>
    <lineage>
        <taxon>Bacteria</taxon>
        <taxon>Thermotogati</taxon>
        <taxon>Deinococcota</taxon>
        <taxon>Deinococci</taxon>
        <taxon>Deinococcales</taxon>
        <taxon>Deinococcaceae</taxon>
        <taxon>Deinococcus</taxon>
    </lineage>
</organism>